<dbReference type="GeneID" id="14866454"/>
<dbReference type="OrthoDB" id="14962at2759"/>
<dbReference type="AlphaFoldDB" id="F4QCZ8"/>
<dbReference type="Gene3D" id="1.10.510.10">
    <property type="entry name" value="Transferase(Phosphotransferase) domain 1"/>
    <property type="match status" value="1"/>
</dbReference>
<dbReference type="InterPro" id="IPR043129">
    <property type="entry name" value="ATPase_NBD"/>
</dbReference>
<dbReference type="PANTHER" id="PTHR14187">
    <property type="entry name" value="ALPHA KINASE/ELONGATION FACTOR 2 KINASE"/>
    <property type="match status" value="1"/>
</dbReference>
<accession>F4QCZ8</accession>
<protein>
    <submittedName>
        <fullName evidence="1">Uncharacterized protein</fullName>
    </submittedName>
</protein>
<gene>
    <name evidence="1" type="ORF">DFA_11440</name>
</gene>
<dbReference type="STRING" id="1054147.F4QCZ8"/>
<sequence length="528" mass="59538">MCKFEIIVPNEKMPDDFGIAKLPTCGISDDPTPESQEYIKPGNIFVSQDYTLKIGDFGMARYNVERSLSPFLLNQGTESFRSPDRETEGASFHTDMWSEYRELINLCLNTKKSGVTIDNALDCHLFKITRPQILHYIVAIDIGSNCSTFSFTLSKHNSALKCKVKTLTVISLDKYGKLARFGDGARHDHNAIFSKYKMVLFNTESREKTMVKADNCNQIASVETLFTETLKYFKQTSLESLNDEYKSNVDPSQVLWVITVPDTSDNISKKAILLCAIKAGLCTIDTIKDSIRFVGESKAGAMDCISKTMDNQIKPEQQFLVLNLGRESSSFNVYKKLQNGFEIIDLPLFVDCGSNHCDIIFKNFLVDLLGITSNCDRLDQLVNKFKLIKESMAKDRCNDKGPIIIQFTPLEFAERINQRVDSKTPPNILYDRSRSTISIPFASFVEFFLNPIFQQILGHLKSEMNKNTFAHIFMIGGFSENYVLQQLIKKEFASTNVIVPQQPSLSVVRGACRLAICPSAQLNNTDSN</sequence>
<name>F4QCZ8_CACFS</name>
<keyword evidence="2" id="KW-1185">Reference proteome</keyword>
<evidence type="ECO:0000313" key="2">
    <source>
        <dbReference type="Proteomes" id="UP000007797"/>
    </source>
</evidence>
<proteinExistence type="predicted"/>
<organism evidence="1 2">
    <name type="scientific">Cavenderia fasciculata</name>
    <name type="common">Slime mold</name>
    <name type="synonym">Dictyostelium fasciculatum</name>
    <dbReference type="NCBI Taxonomy" id="261658"/>
    <lineage>
        <taxon>Eukaryota</taxon>
        <taxon>Amoebozoa</taxon>
        <taxon>Evosea</taxon>
        <taxon>Eumycetozoa</taxon>
        <taxon>Dictyostelia</taxon>
        <taxon>Acytosteliales</taxon>
        <taxon>Cavenderiaceae</taxon>
        <taxon>Cavenderia</taxon>
    </lineage>
</organism>
<dbReference type="KEGG" id="dfa:DFA_11440"/>
<dbReference type="SUPFAM" id="SSF56112">
    <property type="entry name" value="Protein kinase-like (PK-like)"/>
    <property type="match status" value="1"/>
</dbReference>
<reference evidence="2" key="1">
    <citation type="journal article" date="2011" name="Genome Res.">
        <title>Phylogeny-wide analysis of social amoeba genomes highlights ancient origins for complex intercellular communication.</title>
        <authorList>
            <person name="Heidel A.J."/>
            <person name="Lawal H.M."/>
            <person name="Felder M."/>
            <person name="Schilde C."/>
            <person name="Helps N.R."/>
            <person name="Tunggal B."/>
            <person name="Rivero F."/>
            <person name="John U."/>
            <person name="Schleicher M."/>
            <person name="Eichinger L."/>
            <person name="Platzer M."/>
            <person name="Noegel A.A."/>
            <person name="Schaap P."/>
            <person name="Gloeckner G."/>
        </authorList>
    </citation>
    <scope>NUCLEOTIDE SEQUENCE [LARGE SCALE GENOMIC DNA]</scope>
    <source>
        <strain evidence="2">SH3</strain>
    </source>
</reference>
<dbReference type="Gene3D" id="3.30.420.40">
    <property type="match status" value="2"/>
</dbReference>
<dbReference type="SUPFAM" id="SSF53067">
    <property type="entry name" value="Actin-like ATPase domain"/>
    <property type="match status" value="2"/>
</dbReference>
<dbReference type="RefSeq" id="XP_004350383.1">
    <property type="nucleotide sequence ID" value="XM_004350333.1"/>
</dbReference>
<dbReference type="EMBL" id="GL883029">
    <property type="protein sequence ID" value="EGG13679.1"/>
    <property type="molecule type" value="Genomic_DNA"/>
</dbReference>
<dbReference type="Gene3D" id="3.30.30.30">
    <property type="match status" value="1"/>
</dbReference>
<dbReference type="Gene3D" id="3.90.640.10">
    <property type="entry name" value="Actin, Chain A, domain 4"/>
    <property type="match status" value="1"/>
</dbReference>
<dbReference type="InterPro" id="IPR011009">
    <property type="entry name" value="Kinase-like_dom_sf"/>
</dbReference>
<dbReference type="PANTHER" id="PTHR14187:SF5">
    <property type="entry name" value="HEAT SHOCK 70 KDA PROTEIN 12A"/>
    <property type="match status" value="1"/>
</dbReference>
<dbReference type="Proteomes" id="UP000007797">
    <property type="component" value="Unassembled WGS sequence"/>
</dbReference>
<evidence type="ECO:0000313" key="1">
    <source>
        <dbReference type="EMBL" id="EGG13679.1"/>
    </source>
</evidence>